<dbReference type="OrthoDB" id="433539at2759"/>
<comment type="caution">
    <text evidence="3">The sequence shown here is derived from an EMBL/GenBank/DDBJ whole genome shotgun (WGS) entry which is preliminary data.</text>
</comment>
<sequence>MIALLITVFSDTPVLGVIVAIVIITTTIIISSAFVQTGHLAGLSQKQAWPVEKLRRAVSKSKSVTETDRQVLTSFLEGKAQAQGIGEVKGMLEVQREEFSKEVVVDDKEETKDINIFEELMNAKTTEKETIEETIADKIDRRGVLKVSLVDLKGELKDAQNALSKDFDVLKKLSETCDAKTKEWDVREKTRSEELVAIQETVKILNSDENLGLFKKALPSPSLLQLEGSETRGKALDVLKTYAKSMGSEAVANRTNVDLVMLALSHKGVDFSTVMKMIDNMTALMEQEQSDDDDKKDYCNKQAFENTRKTKALRHKIQTLEQAITTQEEAAKTVEEEIKALQEGVTSLDKSVAESTDMRKKEHEEFQKTIQDQAATKDVLLMAKNRLFQFYHPDMTTTLSTTGPYDLGLIQEAPAFVQVEAHRMQVEPPEFGSAKAVQGNGVLNMLEGLVTETEKTVAEAQYNEKESQKLYEDMLSDAAAKREADVKAITSKQRAKATAEGEVVKKSEAKKAEKEELKDVKQYGVDLDEECSWLLKNYETRKTAREQEKESLQQAKAALAGAK</sequence>
<feature type="transmembrane region" description="Helical" evidence="2">
    <location>
        <begin position="12"/>
        <end position="35"/>
    </location>
</feature>
<gene>
    <name evidence="3" type="ORF">SPIL2461_LOCUS9741</name>
</gene>
<reference evidence="3" key="1">
    <citation type="submission" date="2021-02" db="EMBL/GenBank/DDBJ databases">
        <authorList>
            <person name="Dougan E. K."/>
            <person name="Rhodes N."/>
            <person name="Thang M."/>
            <person name="Chan C."/>
        </authorList>
    </citation>
    <scope>NUCLEOTIDE SEQUENCE</scope>
</reference>
<keyword evidence="2" id="KW-0472">Membrane</keyword>
<feature type="coiled-coil region" evidence="1">
    <location>
        <begin position="310"/>
        <end position="344"/>
    </location>
</feature>
<evidence type="ECO:0000313" key="3">
    <source>
        <dbReference type="EMBL" id="CAE7395861.1"/>
    </source>
</evidence>
<keyword evidence="2" id="KW-0812">Transmembrane</keyword>
<dbReference type="Proteomes" id="UP000649617">
    <property type="component" value="Unassembled WGS sequence"/>
</dbReference>
<proteinExistence type="predicted"/>
<accession>A0A812QNF4</accession>
<organism evidence="3 4">
    <name type="scientific">Symbiodinium pilosum</name>
    <name type="common">Dinoflagellate</name>
    <dbReference type="NCBI Taxonomy" id="2952"/>
    <lineage>
        <taxon>Eukaryota</taxon>
        <taxon>Sar</taxon>
        <taxon>Alveolata</taxon>
        <taxon>Dinophyceae</taxon>
        <taxon>Suessiales</taxon>
        <taxon>Symbiodiniaceae</taxon>
        <taxon>Symbiodinium</taxon>
    </lineage>
</organism>
<dbReference type="AlphaFoldDB" id="A0A812QNF4"/>
<keyword evidence="2" id="KW-1133">Transmembrane helix</keyword>
<name>A0A812QNF4_SYMPI</name>
<protein>
    <submittedName>
        <fullName evidence="3">Uncharacterized protein</fullName>
    </submittedName>
</protein>
<keyword evidence="1" id="KW-0175">Coiled coil</keyword>
<keyword evidence="4" id="KW-1185">Reference proteome</keyword>
<dbReference type="EMBL" id="CAJNIZ010017258">
    <property type="protein sequence ID" value="CAE7395861.1"/>
    <property type="molecule type" value="Genomic_DNA"/>
</dbReference>
<evidence type="ECO:0000256" key="1">
    <source>
        <dbReference type="SAM" id="Coils"/>
    </source>
</evidence>
<evidence type="ECO:0000256" key="2">
    <source>
        <dbReference type="SAM" id="Phobius"/>
    </source>
</evidence>
<evidence type="ECO:0000313" key="4">
    <source>
        <dbReference type="Proteomes" id="UP000649617"/>
    </source>
</evidence>